<dbReference type="OrthoDB" id="9803627at2"/>
<organism evidence="2 4">
    <name type="scientific">Winslowiella iniecta</name>
    <dbReference type="NCBI Taxonomy" id="1560201"/>
    <lineage>
        <taxon>Bacteria</taxon>
        <taxon>Pseudomonadati</taxon>
        <taxon>Pseudomonadota</taxon>
        <taxon>Gammaproteobacteria</taxon>
        <taxon>Enterobacterales</taxon>
        <taxon>Erwiniaceae</taxon>
        <taxon>Winslowiella</taxon>
    </lineage>
</organism>
<dbReference type="RefSeq" id="WP_052897575.1">
    <property type="nucleotide sequence ID" value="NZ_JRXE01000003.1"/>
</dbReference>
<keyword evidence="5" id="KW-1185">Reference proteome</keyword>
<feature type="domain" description="Polysaccharide pyruvyl transferase" evidence="1">
    <location>
        <begin position="139"/>
        <end position="190"/>
    </location>
</feature>
<proteinExistence type="predicted"/>
<dbReference type="AlphaFoldDB" id="A0A0L7T1P6"/>
<accession>A0A0L7T1P6</accession>
<dbReference type="InterPro" id="IPR007345">
    <property type="entry name" value="Polysacch_pyruvyl_Trfase"/>
</dbReference>
<dbReference type="EMBL" id="JRXF01000038">
    <property type="protein sequence ID" value="KOC89220.1"/>
    <property type="molecule type" value="Genomic_DNA"/>
</dbReference>
<dbReference type="STRING" id="1560201.NG42_02755"/>
<protein>
    <submittedName>
        <fullName evidence="2">Exosortase</fullName>
    </submittedName>
</protein>
<evidence type="ECO:0000313" key="5">
    <source>
        <dbReference type="Proteomes" id="UP000037088"/>
    </source>
</evidence>
<evidence type="ECO:0000313" key="3">
    <source>
        <dbReference type="EMBL" id="KOC92142.1"/>
    </source>
</evidence>
<sequence>MKVHYFKAPEGNFGDDLNDWLWQDLLPGVFDNDESFRFAGIGTIISANLPAAKNWVVFSSGVGYGIPPANFGDASWNILSVRGPLSAHVLGLPKEKAITDGAALLSTLAEFPVVPESERKGIIFIPHHDALKTGQWEEVCRRAGVEYVSPQGDAKEIINKIRHAKLILADAMHAAIIADAMRVPWVPLVSSDQINTFKWLDWTQTINERYQPLVLGSSSFREAMRNKSLGLYGEKYYQKDATVDSAIERFIRVRKQKSSSWWPTYLKYSRYLSHVLPNKIFTGVETGMNLRWNESYLEQAAEKLRQASLSSGQLSDDTIFNDNVSKLLERLRQVELIAMAQK</sequence>
<gene>
    <name evidence="3" type="ORF">NG42_02755</name>
    <name evidence="2" type="ORF">NG43_19100</name>
</gene>
<name>A0A0L7T1P6_9GAMM</name>
<dbReference type="PATRIC" id="fig|1560201.3.peg.592"/>
<reference evidence="4 5" key="1">
    <citation type="journal article" date="2015" name="Int. J. Syst. Evol. Microbiol.">
        <title>Erwinia iniecta sp. nov., isolated from Russian wheat aphids (Diuraphis noxia).</title>
        <authorList>
            <person name="Campillo T."/>
            <person name="Luna E."/>
            <person name="Portier P."/>
            <person name="Fischer-Le Saux M."/>
            <person name="Lapitan N."/>
            <person name="Tisserat N.A."/>
            <person name="Leach J.E."/>
        </authorList>
    </citation>
    <scope>NUCLEOTIDE SEQUENCE [LARGE SCALE GENOMIC DNA]</scope>
    <source>
        <strain evidence="3 5">B120</strain>
        <strain evidence="2 4">B149</strain>
    </source>
</reference>
<comment type="caution">
    <text evidence="2">The sequence shown here is derived from an EMBL/GenBank/DDBJ whole genome shotgun (WGS) entry which is preliminary data.</text>
</comment>
<evidence type="ECO:0000313" key="4">
    <source>
        <dbReference type="Proteomes" id="UP000036851"/>
    </source>
</evidence>
<evidence type="ECO:0000313" key="2">
    <source>
        <dbReference type="EMBL" id="KOC89220.1"/>
    </source>
</evidence>
<dbReference type="EMBL" id="JRXE01000003">
    <property type="protein sequence ID" value="KOC92142.1"/>
    <property type="molecule type" value="Genomic_DNA"/>
</dbReference>
<dbReference type="Proteomes" id="UP000036851">
    <property type="component" value="Unassembled WGS sequence"/>
</dbReference>
<dbReference type="Proteomes" id="UP000037088">
    <property type="component" value="Unassembled WGS sequence"/>
</dbReference>
<dbReference type="Pfam" id="PF04230">
    <property type="entry name" value="PS_pyruv_trans"/>
    <property type="match status" value="1"/>
</dbReference>
<evidence type="ECO:0000259" key="1">
    <source>
        <dbReference type="Pfam" id="PF04230"/>
    </source>
</evidence>